<dbReference type="EMBL" id="CP071754">
    <property type="protein sequence ID" value="QTB59937.1"/>
    <property type="molecule type" value="Genomic_DNA"/>
</dbReference>
<gene>
    <name evidence="1" type="ORF">J3D99_18215</name>
</gene>
<name>A0A8A4DPP8_BURPE</name>
<sequence>MSAKHSIAAHAPAQSRHPEIPPIPPTYTAILEISIPIHIRIDISVLYQWDIVVSGSVAITPAV</sequence>
<reference evidence="1" key="1">
    <citation type="submission" date="2021-03" db="EMBL/GenBank/DDBJ databases">
        <title>Complete genome of Burkholderia pseudomallei_VBP364.</title>
        <authorList>
            <person name="Balaji V."/>
            <person name="Yamuna B."/>
            <person name="Monisha P."/>
        </authorList>
    </citation>
    <scope>NUCLEOTIDE SEQUENCE</scope>
    <source>
        <strain evidence="1">VBP364</strain>
    </source>
</reference>
<evidence type="ECO:0000313" key="1">
    <source>
        <dbReference type="EMBL" id="QTB59937.1"/>
    </source>
</evidence>
<proteinExistence type="predicted"/>
<accession>A0A8A4DPP8</accession>
<dbReference type="AlphaFoldDB" id="A0A8A4DPP8"/>
<dbReference type="RefSeq" id="WP_154220030.1">
    <property type="nucleotide sequence ID" value="NZ_CM121436.1"/>
</dbReference>
<organism evidence="1">
    <name type="scientific">Burkholderia pseudomallei</name>
    <name type="common">Pseudomonas pseudomallei</name>
    <dbReference type="NCBI Taxonomy" id="28450"/>
    <lineage>
        <taxon>Bacteria</taxon>
        <taxon>Pseudomonadati</taxon>
        <taxon>Pseudomonadota</taxon>
        <taxon>Betaproteobacteria</taxon>
        <taxon>Burkholderiales</taxon>
        <taxon>Burkholderiaceae</taxon>
        <taxon>Burkholderia</taxon>
        <taxon>pseudomallei group</taxon>
    </lineage>
</organism>
<protein>
    <submittedName>
        <fullName evidence="1">Uncharacterized protein</fullName>
    </submittedName>
</protein>